<feature type="domain" description="Anti-CBASS protein Acb1-like N-terminal" evidence="2">
    <location>
        <begin position="41"/>
        <end position="390"/>
    </location>
</feature>
<name>A0A0F9B3A1_9ZZZZ</name>
<evidence type="ECO:0000259" key="2">
    <source>
        <dbReference type="Pfam" id="PF06381"/>
    </source>
</evidence>
<sequence>MVSDLLSRFSLSRMLGKAFGGKRDYYEVYGYPKDLTFEDFLAKYRRQDIAKRIVNAPPAGTWRSHPIFKDAGNKFDTKWGELVRNHSLWYQFERMDRLAGIGRFGVALLGFDDSTDFTQEAKTAKQLLYIQPFTESGVKIKALEQNVSSSRFGLPTMYEIDVIDPANILLASRFATSGVKSKTLNVHWSRTIHIAENPLEDQIVGTSRLEEVFNLLEDLMKIAGGSAETYWLAGNRGMQVDVDKDMDLDSDDTKALSDELEEYMHELRRFIRTRGVKIHPLGGDVADPRSAFDVVIALISGATGIPRRILIGSEAGHLASEQDRANWADRLEERQQDFAEPQILFPFIDRCVSANVLPKPNEKMTVEWPSTFTLTPLENAQRMAQKARAAINFSRQDQFSAPVMTLPEIREALDLPPEPDGDLHMKDQGRINEAKKGEAEARGDTGPNKAYL</sequence>
<feature type="compositionally biased region" description="Basic and acidic residues" evidence="1">
    <location>
        <begin position="421"/>
        <end position="443"/>
    </location>
</feature>
<protein>
    <recommendedName>
        <fullName evidence="2">Anti-CBASS protein Acb1-like N-terminal domain-containing protein</fullName>
    </recommendedName>
</protein>
<feature type="region of interest" description="Disordered" evidence="1">
    <location>
        <begin position="414"/>
        <end position="452"/>
    </location>
</feature>
<reference evidence="3" key="1">
    <citation type="journal article" date="2015" name="Nature">
        <title>Complex archaea that bridge the gap between prokaryotes and eukaryotes.</title>
        <authorList>
            <person name="Spang A."/>
            <person name="Saw J.H."/>
            <person name="Jorgensen S.L."/>
            <person name="Zaremba-Niedzwiedzka K."/>
            <person name="Martijn J."/>
            <person name="Lind A.E."/>
            <person name="van Eijk R."/>
            <person name="Schleper C."/>
            <person name="Guy L."/>
            <person name="Ettema T.J."/>
        </authorList>
    </citation>
    <scope>NUCLEOTIDE SEQUENCE</scope>
</reference>
<dbReference type="Pfam" id="PF06381">
    <property type="entry name" value="Phage_portal_3"/>
    <property type="match status" value="1"/>
</dbReference>
<gene>
    <name evidence="3" type="ORF">LCGC14_2577770</name>
</gene>
<comment type="caution">
    <text evidence="3">The sequence shown here is derived from an EMBL/GenBank/DDBJ whole genome shotgun (WGS) entry which is preliminary data.</text>
</comment>
<evidence type="ECO:0000313" key="3">
    <source>
        <dbReference type="EMBL" id="KKL08247.1"/>
    </source>
</evidence>
<dbReference type="AlphaFoldDB" id="A0A0F9B3A1"/>
<dbReference type="InterPro" id="IPR024459">
    <property type="entry name" value="Acb1-like_N"/>
</dbReference>
<feature type="non-terminal residue" evidence="3">
    <location>
        <position position="452"/>
    </location>
</feature>
<organism evidence="3">
    <name type="scientific">marine sediment metagenome</name>
    <dbReference type="NCBI Taxonomy" id="412755"/>
    <lineage>
        <taxon>unclassified sequences</taxon>
        <taxon>metagenomes</taxon>
        <taxon>ecological metagenomes</taxon>
    </lineage>
</organism>
<proteinExistence type="predicted"/>
<accession>A0A0F9B3A1</accession>
<dbReference type="EMBL" id="LAZR01042955">
    <property type="protein sequence ID" value="KKL08247.1"/>
    <property type="molecule type" value="Genomic_DNA"/>
</dbReference>
<evidence type="ECO:0000256" key="1">
    <source>
        <dbReference type="SAM" id="MobiDB-lite"/>
    </source>
</evidence>